<sequence length="660" mass="67185">MVDIGGGEAFGVLVYGPDVPGGAAGLPENAVDSIGYIDTPDGRHVIMVFEVPSDQSQGAVDLIFPIGGDALSIPTTVAQFNALDASIAGAGVVPSGTFIPDIDIQLSDFNGVVIENNNQVLGTFGDDTLTGTAGDDIIAGFEGDDALIGNGGNDTVDGGAGTDSVNFDVNEAQAVVNSDGLGGHTVTIGTDTITLISIEKLLFADSGTSPPPPPTGPSAWTIGDPHLLTLDGLGYDFHVVGEYVLLRGQAGQDVNGFEIQSRMTETTDDLGNPVPNVSVNAAIAMRAANGSEVMIDSTDASPLSVDGVAQALADGEFLEVGADRVYRVGDTYTTVFAGGDGTLNAGDTQVSVVVHSGRVDLSVRVSSEMAGKLEGLLGDGDGDMTNDVARADGTVLLRPLAFDDLYGGYRDDWRVDTEGQSLFTYDTGETLAGFYDPGKPGSVMTVDDFAAQDQQAAHQAAEGAGLQPGTVNYDNAVLDLLLTGDQGFVDSAANEEVAAPETATVAGTLDQGQTRAALDISVTDRLGDTVEGAQIGFSTGSSTARILADDLTGGDYQVQVGAGASGRAGGTMEFTNAGNMITVNDALEVLRAAVGLDSPGGTAPKWVFLDPNLDVSGTGRTSVPVEEGVDIAAIGASGAFASLDAVLLGDMADFNAQLPI</sequence>
<dbReference type="PANTHER" id="PTHR13802:SF59">
    <property type="entry name" value="SUSHI DOMAIN-CONTAINING PROTEIN 2"/>
    <property type="match status" value="1"/>
</dbReference>
<gene>
    <name evidence="2" type="ORF">FH759_10440</name>
</gene>
<dbReference type="InterPro" id="IPR051495">
    <property type="entry name" value="Epithelial_Barrier/Signaling"/>
</dbReference>
<organism evidence="2 3">
    <name type="scientific">Sediminimonas qiaohouensis</name>
    <dbReference type="NCBI Taxonomy" id="552061"/>
    <lineage>
        <taxon>Bacteria</taxon>
        <taxon>Pseudomonadati</taxon>
        <taxon>Pseudomonadota</taxon>
        <taxon>Alphaproteobacteria</taxon>
        <taxon>Rhodobacterales</taxon>
        <taxon>Roseobacteraceae</taxon>
        <taxon>Sediminimonas</taxon>
    </lineage>
</organism>
<proteinExistence type="predicted"/>
<dbReference type="GO" id="GO:0005509">
    <property type="term" value="F:calcium ion binding"/>
    <property type="evidence" value="ECO:0007669"/>
    <property type="project" value="InterPro"/>
</dbReference>
<dbReference type="SMART" id="SM00216">
    <property type="entry name" value="VWD"/>
    <property type="match status" value="1"/>
</dbReference>
<dbReference type="Pfam" id="PF00353">
    <property type="entry name" value="HemolysinCabind"/>
    <property type="match status" value="1"/>
</dbReference>
<dbReference type="InterPro" id="IPR011049">
    <property type="entry name" value="Serralysin-like_metalloprot_C"/>
</dbReference>
<comment type="caution">
    <text evidence="2">The sequence shown here is derived from an EMBL/GenBank/DDBJ whole genome shotgun (WGS) entry which is preliminary data.</text>
</comment>
<dbReference type="SUPFAM" id="SSF51120">
    <property type="entry name" value="beta-Roll"/>
    <property type="match status" value="1"/>
</dbReference>
<dbReference type="AlphaFoldDB" id="A0A7C9L8T3"/>
<protein>
    <recommendedName>
        <fullName evidence="1">VWFD domain-containing protein</fullName>
    </recommendedName>
</protein>
<dbReference type="EMBL" id="VENJ01000013">
    <property type="protein sequence ID" value="MTJ05094.1"/>
    <property type="molecule type" value="Genomic_DNA"/>
</dbReference>
<dbReference type="RefSeq" id="WP_273249896.1">
    <property type="nucleotide sequence ID" value="NZ_VENJ01000013.1"/>
</dbReference>
<dbReference type="Pfam" id="PF00094">
    <property type="entry name" value="VWD"/>
    <property type="match status" value="1"/>
</dbReference>
<name>A0A7C9L8T3_9RHOB</name>
<evidence type="ECO:0000259" key="1">
    <source>
        <dbReference type="PROSITE" id="PS51233"/>
    </source>
</evidence>
<reference evidence="2 3" key="1">
    <citation type="submission" date="2019-06" db="EMBL/GenBank/DDBJ databases">
        <title>Enrichment of Autotrophic Halophilic Microorganisms from Red Sea Brine Pool Using Microbial Electrosynthesis System.</title>
        <authorList>
            <person name="Alqahtani M.F."/>
            <person name="Bajracharya S."/>
            <person name="Katuri K.P."/>
            <person name="Ali M."/>
            <person name="Saikaly P.E."/>
        </authorList>
    </citation>
    <scope>NUCLEOTIDE SEQUENCE [LARGE SCALE GENOMIC DNA]</scope>
    <source>
        <strain evidence="2">MES6</strain>
    </source>
</reference>
<dbReference type="PROSITE" id="PS51233">
    <property type="entry name" value="VWFD"/>
    <property type="match status" value="1"/>
</dbReference>
<dbReference type="Proteomes" id="UP000483078">
    <property type="component" value="Unassembled WGS sequence"/>
</dbReference>
<evidence type="ECO:0000313" key="2">
    <source>
        <dbReference type="EMBL" id="MTJ05094.1"/>
    </source>
</evidence>
<accession>A0A7C9L8T3</accession>
<dbReference type="PANTHER" id="PTHR13802">
    <property type="entry name" value="MUCIN 4-RELATED"/>
    <property type="match status" value="1"/>
</dbReference>
<dbReference type="InterPro" id="IPR001343">
    <property type="entry name" value="Hemolysn_Ca-bd"/>
</dbReference>
<evidence type="ECO:0000313" key="3">
    <source>
        <dbReference type="Proteomes" id="UP000483078"/>
    </source>
</evidence>
<dbReference type="InterPro" id="IPR001846">
    <property type="entry name" value="VWF_type-D"/>
</dbReference>
<dbReference type="Gene3D" id="2.150.10.10">
    <property type="entry name" value="Serralysin-like metalloprotease, C-terminal"/>
    <property type="match status" value="1"/>
</dbReference>
<feature type="domain" description="VWFD" evidence="1">
    <location>
        <begin position="217"/>
        <end position="421"/>
    </location>
</feature>